<reference evidence="2" key="1">
    <citation type="journal article" date="2011" name="Genetics">
        <title>Massive changes in genome architecture accompany the transition to self-fertility in the filamentous fungus Neurospora tetrasperma.</title>
        <authorList>
            <person name="Ellison C.E."/>
            <person name="Stajich J.E."/>
            <person name="Jacobson D.J."/>
            <person name="Natvig D.O."/>
            <person name="Lapidus A."/>
            <person name="Foster B."/>
            <person name="Aerts A."/>
            <person name="Riley R."/>
            <person name="Lindquist E.A."/>
            <person name="Grigoriev I.V."/>
            <person name="Taylor J.W."/>
        </authorList>
    </citation>
    <scope>NUCLEOTIDE SEQUENCE [LARGE SCALE GENOMIC DNA]</scope>
    <source>
        <strain evidence="2">FGSC 2508 / P0657</strain>
    </source>
</reference>
<dbReference type="GeneID" id="20828112"/>
<gene>
    <name evidence="1" type="ORF">NEUTE1DRAFT_47735</name>
</gene>
<organism evidence="1 2">
    <name type="scientific">Neurospora tetrasperma (strain FGSC 2508 / ATCC MYA-4615 / P0657)</name>
    <dbReference type="NCBI Taxonomy" id="510951"/>
    <lineage>
        <taxon>Eukaryota</taxon>
        <taxon>Fungi</taxon>
        <taxon>Dikarya</taxon>
        <taxon>Ascomycota</taxon>
        <taxon>Pezizomycotina</taxon>
        <taxon>Sordariomycetes</taxon>
        <taxon>Sordariomycetidae</taxon>
        <taxon>Sordariales</taxon>
        <taxon>Sordariaceae</taxon>
        <taxon>Neurospora</taxon>
    </lineage>
</organism>
<keyword evidence="2" id="KW-1185">Reference proteome</keyword>
<dbReference type="RefSeq" id="XP_009852802.1">
    <property type="nucleotide sequence ID" value="XM_009854500.1"/>
</dbReference>
<name>F8MU14_NEUT8</name>
<dbReference type="HOGENOM" id="CLU_198495_0_0_1"/>
<protein>
    <submittedName>
        <fullName evidence="1">Uncharacterized protein</fullName>
    </submittedName>
</protein>
<dbReference type="EMBL" id="GL891306">
    <property type="protein sequence ID" value="EGO55496.1"/>
    <property type="molecule type" value="Genomic_DNA"/>
</dbReference>
<sequence>MTQSGRLEIEVEERGRSLTSQVVINVQTAAWVALTDRLRGHWSSCESSEGIVSRYEVERRILRFLGETRQCRLVDSR</sequence>
<dbReference type="Proteomes" id="UP000008065">
    <property type="component" value="Unassembled WGS sequence"/>
</dbReference>
<dbReference type="VEuPathDB" id="FungiDB:NEUTE1DRAFT_47735"/>
<evidence type="ECO:0000313" key="1">
    <source>
        <dbReference type="EMBL" id="EGO55496.1"/>
    </source>
</evidence>
<evidence type="ECO:0000313" key="2">
    <source>
        <dbReference type="Proteomes" id="UP000008065"/>
    </source>
</evidence>
<dbReference type="AlphaFoldDB" id="F8MU14"/>
<dbReference type="KEGG" id="nte:NEUTE1DRAFT47735"/>
<proteinExistence type="predicted"/>
<accession>F8MU14</accession>